<dbReference type="OrthoDB" id="6431598at2759"/>
<dbReference type="EnsemblMetazoa" id="Aqu2.1.32377_001">
    <property type="protein sequence ID" value="Aqu2.1.32377_001"/>
    <property type="gene ID" value="Aqu2.1.32377"/>
</dbReference>
<dbReference type="EnsemblMetazoa" id="XM_019996225.1">
    <property type="protein sequence ID" value="XP_019851784.1"/>
    <property type="gene ID" value="LOC100635690"/>
</dbReference>
<feature type="region of interest" description="Disordered" evidence="8">
    <location>
        <begin position="312"/>
        <end position="331"/>
    </location>
</feature>
<dbReference type="InParanoid" id="A0A1X7UYD3"/>
<keyword evidence="11" id="KW-1185">Reference proteome</keyword>
<evidence type="ECO:0000256" key="5">
    <source>
        <dbReference type="ARBA" id="ARBA00023054"/>
    </source>
</evidence>
<evidence type="ECO:0000256" key="3">
    <source>
        <dbReference type="ARBA" id="ARBA00017328"/>
    </source>
</evidence>
<dbReference type="KEGG" id="aqu:100635690"/>
<evidence type="ECO:0000256" key="8">
    <source>
        <dbReference type="SAM" id="MobiDB-lite"/>
    </source>
</evidence>
<dbReference type="PANTHER" id="PTHR31183:SF2">
    <property type="entry name" value="TRICHOPLEIN KERATIN FILAMENT-BINDING PROTEIN"/>
    <property type="match status" value="1"/>
</dbReference>
<reference evidence="10" key="2">
    <citation type="submission" date="2017-05" db="UniProtKB">
        <authorList>
            <consortium name="EnsemblMetazoa"/>
        </authorList>
    </citation>
    <scope>IDENTIFICATION</scope>
</reference>
<comment type="similarity">
    <text evidence="2">Belongs to the TCHP family.</text>
</comment>
<evidence type="ECO:0000256" key="6">
    <source>
        <dbReference type="ARBA" id="ARBA00023212"/>
    </source>
</evidence>
<dbReference type="InterPro" id="IPR043597">
    <property type="entry name" value="TPH_dom"/>
</dbReference>
<feature type="coiled-coil region" evidence="7">
    <location>
        <begin position="82"/>
        <end position="146"/>
    </location>
</feature>
<feature type="domain" description="Trichohyalin-plectin-homology" evidence="9">
    <location>
        <begin position="152"/>
        <end position="483"/>
    </location>
</feature>
<evidence type="ECO:0000256" key="1">
    <source>
        <dbReference type="ARBA" id="ARBA00004300"/>
    </source>
</evidence>
<dbReference type="Proteomes" id="UP000007879">
    <property type="component" value="Unassembled WGS sequence"/>
</dbReference>
<dbReference type="GO" id="GO:0005813">
    <property type="term" value="C:centrosome"/>
    <property type="evidence" value="ECO:0007669"/>
    <property type="project" value="UniProtKB-SubCell"/>
</dbReference>
<evidence type="ECO:0000259" key="9">
    <source>
        <dbReference type="Pfam" id="PF13868"/>
    </source>
</evidence>
<dbReference type="PANTHER" id="PTHR31183">
    <property type="entry name" value="TRICHOPLEIN KERATIN FILAMENT-BINDING PROTEIN FAMILY MEMBER"/>
    <property type="match status" value="1"/>
</dbReference>
<evidence type="ECO:0000313" key="11">
    <source>
        <dbReference type="Proteomes" id="UP000007879"/>
    </source>
</evidence>
<reference evidence="11" key="1">
    <citation type="journal article" date="2010" name="Nature">
        <title>The Amphimedon queenslandica genome and the evolution of animal complexity.</title>
        <authorList>
            <person name="Srivastava M."/>
            <person name="Simakov O."/>
            <person name="Chapman J."/>
            <person name="Fahey B."/>
            <person name="Gauthier M.E."/>
            <person name="Mitros T."/>
            <person name="Richards G.S."/>
            <person name="Conaco C."/>
            <person name="Dacre M."/>
            <person name="Hellsten U."/>
            <person name="Larroux C."/>
            <person name="Putnam N.H."/>
            <person name="Stanke M."/>
            <person name="Adamska M."/>
            <person name="Darling A."/>
            <person name="Degnan S.M."/>
            <person name="Oakley T.H."/>
            <person name="Plachetzki D.C."/>
            <person name="Zhai Y."/>
            <person name="Adamski M."/>
            <person name="Calcino A."/>
            <person name="Cummins S.F."/>
            <person name="Goodstein D.M."/>
            <person name="Harris C."/>
            <person name="Jackson D.J."/>
            <person name="Leys S.P."/>
            <person name="Shu S."/>
            <person name="Woodcroft B.J."/>
            <person name="Vervoort M."/>
            <person name="Kosik K.S."/>
            <person name="Manning G."/>
            <person name="Degnan B.M."/>
            <person name="Rokhsar D.S."/>
        </authorList>
    </citation>
    <scope>NUCLEOTIDE SEQUENCE [LARGE SCALE GENOMIC DNA]</scope>
</reference>
<accession>A0A1X7UYD3</accession>
<evidence type="ECO:0000256" key="7">
    <source>
        <dbReference type="SAM" id="Coils"/>
    </source>
</evidence>
<protein>
    <recommendedName>
        <fullName evidence="3">Trichoplein keratin filament-binding protein</fullName>
    </recommendedName>
</protein>
<organism evidence="10">
    <name type="scientific">Amphimedon queenslandica</name>
    <name type="common">Sponge</name>
    <dbReference type="NCBI Taxonomy" id="400682"/>
    <lineage>
        <taxon>Eukaryota</taxon>
        <taxon>Metazoa</taxon>
        <taxon>Porifera</taxon>
        <taxon>Demospongiae</taxon>
        <taxon>Heteroscleromorpha</taxon>
        <taxon>Haplosclerida</taxon>
        <taxon>Niphatidae</taxon>
        <taxon>Amphimedon</taxon>
    </lineage>
</organism>
<feature type="coiled-coil region" evidence="7">
    <location>
        <begin position="383"/>
        <end position="473"/>
    </location>
</feature>
<keyword evidence="4" id="KW-0963">Cytoplasm</keyword>
<proteinExistence type="inferred from homology"/>
<dbReference type="GO" id="GO:0006915">
    <property type="term" value="P:apoptotic process"/>
    <property type="evidence" value="ECO:0007669"/>
    <property type="project" value="TreeGrafter"/>
</dbReference>
<dbReference type="AlphaFoldDB" id="A0A1X7UYD3"/>
<comment type="subcellular location">
    <subcellularLocation>
        <location evidence="1">Cytoplasm</location>
        <location evidence="1">Cytoskeleton</location>
        <location evidence="1">Microtubule organizing center</location>
        <location evidence="1">Centrosome</location>
    </subcellularLocation>
</comment>
<dbReference type="InterPro" id="IPR043596">
    <property type="entry name" value="CFAP53/TCHP"/>
</dbReference>
<keyword evidence="5 7" id="KW-0175">Coiled coil</keyword>
<dbReference type="Pfam" id="PF13868">
    <property type="entry name" value="TPH"/>
    <property type="match status" value="1"/>
</dbReference>
<evidence type="ECO:0000256" key="4">
    <source>
        <dbReference type="ARBA" id="ARBA00022490"/>
    </source>
</evidence>
<evidence type="ECO:0000256" key="2">
    <source>
        <dbReference type="ARBA" id="ARBA00010777"/>
    </source>
</evidence>
<sequence length="519" mass="63768">MALPTLKSYYGRLDGRPQSRPGTARVSMLAHRRMIADENQERWKENHQYFKSNEARNQKLRVWTSDSCYRGSLGQYNDKIIKEQNERKLENRRGKLRELLNKETIEYEEELKALTPDQRKIMKERADSLRSERERKRKEIADAKLKEHFRVNCHQLREVESRCKQRQTQESWETQISKKKELEAKEREEKIRYERELEERRKKMLIEEEEKKKQQKRKEEELKKALEDQLLEVKEREEEAAELEKKEYELIKEKIALEDAEDERRELEKKQRQQDIGRRLLHQVKAQLRRKSQQVQESLRLDIEILERLAAEENERKENEEKKKEKQRLDTQEMRDIMRQQLELERQREKDLDDLYREEAERQWSHREAEWSRERRAREALMAEVIEGRQQQLEEKIAGIKREQLENIERREELLKKIEEGNLLTAREEKRKHDQQKKLNEDLQSQILDKQRATEYTEILKEREKEKERLLDEEYDMRVKEEVDMLTSRYNHGYQQYPVDSYYSPRPLTGHSTDWYYHY</sequence>
<keyword evidence="6" id="KW-0206">Cytoskeleton</keyword>
<evidence type="ECO:0000313" key="10">
    <source>
        <dbReference type="EnsemblMetazoa" id="Aqu2.1.32377_001"/>
    </source>
</evidence>
<name>A0A1X7UYD3_AMPQE</name>
<gene>
    <name evidence="10" type="primary">100635690</name>
</gene>
<dbReference type="GO" id="GO:0045095">
    <property type="term" value="C:keratin filament"/>
    <property type="evidence" value="ECO:0007669"/>
    <property type="project" value="TreeGrafter"/>
</dbReference>